<keyword evidence="2" id="KW-1185">Reference proteome</keyword>
<dbReference type="AlphaFoldDB" id="A0A501WX05"/>
<dbReference type="Pfam" id="PF03695">
    <property type="entry name" value="UPF0149"/>
    <property type="match status" value="1"/>
</dbReference>
<comment type="caution">
    <text evidence="1">The sequence shown here is derived from an EMBL/GenBank/DDBJ whole genome shotgun (WGS) entry which is preliminary data.</text>
</comment>
<dbReference type="EMBL" id="VFRP01000003">
    <property type="protein sequence ID" value="TPE52684.1"/>
    <property type="molecule type" value="Genomic_DNA"/>
</dbReference>
<gene>
    <name evidence="1" type="ORF">FJM51_05780</name>
</gene>
<accession>A0A501WX05</accession>
<organism evidence="1 2">
    <name type="scientific">Amaricoccus solimangrovi</name>
    <dbReference type="NCBI Taxonomy" id="2589815"/>
    <lineage>
        <taxon>Bacteria</taxon>
        <taxon>Pseudomonadati</taxon>
        <taxon>Pseudomonadota</taxon>
        <taxon>Alphaproteobacteria</taxon>
        <taxon>Rhodobacterales</taxon>
        <taxon>Paracoccaceae</taxon>
        <taxon>Amaricoccus</taxon>
    </lineage>
</organism>
<proteinExistence type="predicted"/>
<dbReference type="RefSeq" id="WP_140453166.1">
    <property type="nucleotide sequence ID" value="NZ_VFRP01000003.1"/>
</dbReference>
<dbReference type="InterPro" id="IPR011978">
    <property type="entry name" value="YgfB-like"/>
</dbReference>
<dbReference type="SUPFAM" id="SSF101327">
    <property type="entry name" value="YgfB-like"/>
    <property type="match status" value="1"/>
</dbReference>
<name>A0A501WX05_9RHOB</name>
<evidence type="ECO:0000313" key="2">
    <source>
        <dbReference type="Proteomes" id="UP000319255"/>
    </source>
</evidence>
<sequence length="185" mass="19519">MGRSLRRIPIMAGIVDQSLEAFEARDSGARPREAGEAIGPLLARAGIGEAHLQGCLTALAIAPLAPSPGAWLGPLLGGIEFPGDGALDRVLEFVLLNADRVEDEAGDPETVARWLAPLDADGLRDWAAGFDALVAVTRRCWPAKSLNADDKRVPRDIALVAKGADGGAPRAVLPAWVARRHASRR</sequence>
<evidence type="ECO:0000313" key="1">
    <source>
        <dbReference type="EMBL" id="TPE52684.1"/>
    </source>
</evidence>
<protein>
    <submittedName>
        <fullName evidence="1">YecA family protein</fullName>
    </submittedName>
</protein>
<dbReference type="Proteomes" id="UP000319255">
    <property type="component" value="Unassembled WGS sequence"/>
</dbReference>
<reference evidence="1 2" key="1">
    <citation type="submission" date="2019-06" db="EMBL/GenBank/DDBJ databases">
        <title>A novel bacterium of genus Amaricoccus, isolated from marine sediment.</title>
        <authorList>
            <person name="Huang H."/>
            <person name="Mo K."/>
            <person name="Hu Y."/>
        </authorList>
    </citation>
    <scope>NUCLEOTIDE SEQUENCE [LARGE SCALE GENOMIC DNA]</scope>
    <source>
        <strain evidence="1 2">HB172011</strain>
    </source>
</reference>
<dbReference type="InterPro" id="IPR036255">
    <property type="entry name" value="YgfB-like_sf"/>
</dbReference>
<dbReference type="OrthoDB" id="7647056at2"/>